<protein>
    <submittedName>
        <fullName evidence="2">Uncharacterized protein</fullName>
    </submittedName>
</protein>
<sequence>MDLMAWSFRDGPKDQTRNLEIPGSRFARPGMTEKLGTAPI</sequence>
<proteinExistence type="predicted"/>
<accession>A0A0E4BQ37</accession>
<dbReference type="EMBL" id="AP014685">
    <property type="protein sequence ID" value="BAR57138.1"/>
    <property type="molecule type" value="Genomic_DNA"/>
</dbReference>
<feature type="region of interest" description="Disordered" evidence="1">
    <location>
        <begin position="1"/>
        <end position="40"/>
    </location>
</feature>
<dbReference type="Proteomes" id="UP000063308">
    <property type="component" value="Chromosome"/>
</dbReference>
<organism evidence="2 3">
    <name type="scientific">Bradyrhizobium diazoefficiens</name>
    <dbReference type="NCBI Taxonomy" id="1355477"/>
    <lineage>
        <taxon>Bacteria</taxon>
        <taxon>Pseudomonadati</taxon>
        <taxon>Pseudomonadota</taxon>
        <taxon>Alphaproteobacteria</taxon>
        <taxon>Hyphomicrobiales</taxon>
        <taxon>Nitrobacteraceae</taxon>
        <taxon>Bradyrhizobium</taxon>
    </lineage>
</organism>
<reference evidence="2 3" key="1">
    <citation type="submission" date="2014-11" db="EMBL/GenBank/DDBJ databases">
        <title>Symbiosis island explosion on the genome of extra-slow-growing strains of soybean bradyrhizobia with massive insertion sequences.</title>
        <authorList>
            <person name="Iida T."/>
            <person name="Minamisawa K."/>
        </authorList>
    </citation>
    <scope>NUCLEOTIDE SEQUENCE [LARGE SCALE GENOMIC DNA]</scope>
    <source>
        <strain evidence="2 3">NK6</strain>
    </source>
</reference>
<dbReference type="AlphaFoldDB" id="A0A0E4BQ37"/>
<gene>
    <name evidence="2" type="ORF">NK6_3968</name>
</gene>
<evidence type="ECO:0000313" key="2">
    <source>
        <dbReference type="EMBL" id="BAR57138.1"/>
    </source>
</evidence>
<evidence type="ECO:0000313" key="3">
    <source>
        <dbReference type="Proteomes" id="UP000063308"/>
    </source>
</evidence>
<name>A0A0E4BQ37_9BRAD</name>
<evidence type="ECO:0000256" key="1">
    <source>
        <dbReference type="SAM" id="MobiDB-lite"/>
    </source>
</evidence>